<dbReference type="Proteomes" id="UP000185841">
    <property type="component" value="Unassembled WGS sequence"/>
</dbReference>
<gene>
    <name evidence="2" type="ORF">SAMN05878282_101485</name>
</gene>
<dbReference type="Pfam" id="PF21941">
    <property type="entry name" value="SMEK_N"/>
    <property type="match status" value="1"/>
</dbReference>
<evidence type="ECO:0000259" key="1">
    <source>
        <dbReference type="Pfam" id="PF21941"/>
    </source>
</evidence>
<proteinExistence type="predicted"/>
<reference evidence="2 3" key="1">
    <citation type="submission" date="2017-01" db="EMBL/GenBank/DDBJ databases">
        <authorList>
            <person name="Mah S.A."/>
            <person name="Swanson W.J."/>
            <person name="Moy G.W."/>
            <person name="Vacquier V.D."/>
        </authorList>
    </citation>
    <scope>NUCLEOTIDE SEQUENCE [LARGE SCALE GENOMIC DNA]</scope>
    <source>
        <strain evidence="2 3">RU36E</strain>
    </source>
</reference>
<sequence length="513" mass="58539">MPLPAASAPVSAPLSIRSIGKCLALRQLEIENELRDVVSRIINQVDLSTKQGRLDINLSLEDALIPILKAAYNLPNLINLNRRQKNFPGIDLGDDHDRVAFQVTATTSLEKVKKTLTHFVDKQFYNTFDELYVLMLTNKQASYSQSAIDAITNGAFEFSTKNHIIDLGDILAKVSGLRIPAQERVLNDFKIILGDIKAYLDFNAEGNLQSHTLTSNLITVTPPEKVYVAELLLNEASILEQAREHLNFRKNSCSRHSLVKMALLLNGSGTDDWVVFENRIFTFEDINNSSIRHIVDVGTIEALESRDLSESEIDDNINIFKLLLNNHVRETVKPHNIVYDRREKFFFFKPHNPDDEGRKEDWVGKKKSTRRVYEKVMSKREPTRLAHHVHLSFELSFTSIAQQWYALIVPSWLYTYDGNRKSRFHEDLLSKQKRLEFNQSVRNIVRFLAYYLRSINNPITKALPNNSASTPALDSPANEVEFFGELLEITCEEKLVEGEQIGAEPDEELALED</sequence>
<evidence type="ECO:0000313" key="3">
    <source>
        <dbReference type="Proteomes" id="UP000185841"/>
    </source>
</evidence>
<name>A0A1N6NR85_AQUAC</name>
<protein>
    <recommendedName>
        <fullName evidence="1">SMEK domain-containing protein</fullName>
    </recommendedName>
</protein>
<feature type="domain" description="SMEK" evidence="1">
    <location>
        <begin position="34"/>
        <end position="174"/>
    </location>
</feature>
<evidence type="ECO:0000313" key="2">
    <source>
        <dbReference type="EMBL" id="SIP94570.1"/>
    </source>
</evidence>
<dbReference type="InterPro" id="IPR047740">
    <property type="entry name" value="SMEK_dom"/>
</dbReference>
<dbReference type="NCBIfam" id="NF033859">
    <property type="entry name" value="SMEK_N"/>
    <property type="match status" value="1"/>
</dbReference>
<dbReference type="EMBL" id="FTMP01000001">
    <property type="protein sequence ID" value="SIP94570.1"/>
    <property type="molecule type" value="Genomic_DNA"/>
</dbReference>
<organism evidence="2 3">
    <name type="scientific">Aquipseudomonas alcaligenes</name>
    <name type="common">Pseudomonas alcaligenes</name>
    <dbReference type="NCBI Taxonomy" id="43263"/>
    <lineage>
        <taxon>Bacteria</taxon>
        <taxon>Pseudomonadati</taxon>
        <taxon>Pseudomonadota</taxon>
        <taxon>Gammaproteobacteria</taxon>
        <taxon>Pseudomonadales</taxon>
        <taxon>Pseudomonadaceae</taxon>
        <taxon>Aquipseudomonas</taxon>
    </lineage>
</organism>
<dbReference type="AlphaFoldDB" id="A0A1N6NR85"/>
<accession>A0A1N6NR85</accession>